<accession>A0ABW9U6N7</accession>
<name>A0ABW9U6N7_9BACL</name>
<feature type="domain" description="Copper amine oxidase-like N-terminal" evidence="1">
    <location>
        <begin position="38"/>
        <end position="96"/>
    </location>
</feature>
<reference evidence="2 3" key="1">
    <citation type="submission" date="2019-12" db="EMBL/GenBank/DDBJ databases">
        <authorList>
            <person name="Huq M.A."/>
        </authorList>
    </citation>
    <scope>NUCLEOTIDE SEQUENCE [LARGE SCALE GENOMIC DNA]</scope>
    <source>
        <strain evidence="2 3">MAH-34</strain>
    </source>
</reference>
<proteinExistence type="predicted"/>
<sequence length="232" mass="25953">MKKLIAGIIIGCTITFAGQSFAEQIQHIISPVTYQILVNGKQLQSNNSEPLNIDGSTYLPLKSIGTALGKQVLWNDTLKRVEIGDVPATAIELTPEERAEQFRQALNTKIQKLYGDYKVKGIELINLDKFAIFMSAKAEGTGNSNKYWFNTGSKLLGDGKTIVQYIVFQGTEYNFTYGIEVINSDDIPAYMGSRYVDLTFLKKFIPQSIIDEYYQAVKDQAWGMGAFHNEIP</sequence>
<gene>
    <name evidence="2" type="ORF">GON05_10235</name>
</gene>
<evidence type="ECO:0000313" key="3">
    <source>
        <dbReference type="Proteomes" id="UP000467637"/>
    </source>
</evidence>
<dbReference type="Proteomes" id="UP000467637">
    <property type="component" value="Unassembled WGS sequence"/>
</dbReference>
<dbReference type="EMBL" id="WSEM01000008">
    <property type="protein sequence ID" value="MVQ35033.1"/>
    <property type="molecule type" value="Genomic_DNA"/>
</dbReference>
<dbReference type="RefSeq" id="WP_157319046.1">
    <property type="nucleotide sequence ID" value="NZ_WSEM01000008.1"/>
</dbReference>
<protein>
    <recommendedName>
        <fullName evidence="1">Copper amine oxidase-like N-terminal domain-containing protein</fullName>
    </recommendedName>
</protein>
<dbReference type="Pfam" id="PF07833">
    <property type="entry name" value="Cu_amine_oxidN1"/>
    <property type="match status" value="1"/>
</dbReference>
<dbReference type="InterPro" id="IPR012854">
    <property type="entry name" value="Cu_amine_oxidase-like_N"/>
</dbReference>
<evidence type="ECO:0000259" key="1">
    <source>
        <dbReference type="Pfam" id="PF07833"/>
    </source>
</evidence>
<organism evidence="2 3">
    <name type="scientific">Paenibacillus anseongense</name>
    <dbReference type="NCBI Taxonomy" id="2682845"/>
    <lineage>
        <taxon>Bacteria</taxon>
        <taxon>Bacillati</taxon>
        <taxon>Bacillota</taxon>
        <taxon>Bacilli</taxon>
        <taxon>Bacillales</taxon>
        <taxon>Paenibacillaceae</taxon>
        <taxon>Paenibacillus</taxon>
    </lineage>
</organism>
<keyword evidence="3" id="KW-1185">Reference proteome</keyword>
<evidence type="ECO:0000313" key="2">
    <source>
        <dbReference type="EMBL" id="MVQ35033.1"/>
    </source>
</evidence>
<comment type="caution">
    <text evidence="2">The sequence shown here is derived from an EMBL/GenBank/DDBJ whole genome shotgun (WGS) entry which is preliminary data.</text>
</comment>